<keyword evidence="7 8" id="KW-0472">Membrane</keyword>
<dbReference type="AlphaFoldDB" id="A0A496PHH3"/>
<feature type="transmembrane region" description="Helical" evidence="8">
    <location>
        <begin position="452"/>
        <end position="473"/>
    </location>
</feature>
<keyword evidence="3" id="KW-0813">Transport</keyword>
<feature type="transmembrane region" description="Helical" evidence="8">
    <location>
        <begin position="239"/>
        <end position="258"/>
    </location>
</feature>
<protein>
    <submittedName>
        <fullName evidence="10">MFS transporter</fullName>
    </submittedName>
</protein>
<gene>
    <name evidence="10" type="ORF">DWQ67_10595</name>
</gene>
<feature type="transmembrane region" description="Helical" evidence="8">
    <location>
        <begin position="371"/>
        <end position="392"/>
    </location>
</feature>
<evidence type="ECO:0000256" key="6">
    <source>
        <dbReference type="ARBA" id="ARBA00022989"/>
    </source>
</evidence>
<dbReference type="InterPro" id="IPR020846">
    <property type="entry name" value="MFS_dom"/>
</dbReference>
<feature type="transmembrane region" description="Helical" evidence="8">
    <location>
        <begin position="118"/>
        <end position="137"/>
    </location>
</feature>
<evidence type="ECO:0000256" key="4">
    <source>
        <dbReference type="ARBA" id="ARBA00022475"/>
    </source>
</evidence>
<feature type="domain" description="Major facilitator superfamily (MFS) profile" evidence="9">
    <location>
        <begin position="22"/>
        <end position="477"/>
    </location>
</feature>
<dbReference type="InterPro" id="IPR004638">
    <property type="entry name" value="EmrB-like"/>
</dbReference>
<keyword evidence="5 8" id="KW-0812">Transmembrane</keyword>
<evidence type="ECO:0000256" key="7">
    <source>
        <dbReference type="ARBA" id="ARBA00023136"/>
    </source>
</evidence>
<feature type="transmembrane region" description="Helical" evidence="8">
    <location>
        <begin position="176"/>
        <end position="196"/>
    </location>
</feature>
<evidence type="ECO:0000256" key="8">
    <source>
        <dbReference type="SAM" id="Phobius"/>
    </source>
</evidence>
<dbReference type="PANTHER" id="PTHR42718:SF9">
    <property type="entry name" value="MAJOR FACILITATOR SUPERFAMILY MULTIDRUG TRANSPORTER MFSC"/>
    <property type="match status" value="1"/>
</dbReference>
<evidence type="ECO:0000256" key="1">
    <source>
        <dbReference type="ARBA" id="ARBA00004651"/>
    </source>
</evidence>
<feature type="transmembrane region" description="Helical" evidence="8">
    <location>
        <begin position="404"/>
        <end position="432"/>
    </location>
</feature>
<feature type="transmembrane region" description="Helical" evidence="8">
    <location>
        <begin position="149"/>
        <end position="170"/>
    </location>
</feature>
<name>A0A496PHH3_9MICC</name>
<evidence type="ECO:0000256" key="2">
    <source>
        <dbReference type="ARBA" id="ARBA00008537"/>
    </source>
</evidence>
<dbReference type="EMBL" id="QQXL01000006">
    <property type="protein sequence ID" value="RKW69910.1"/>
    <property type="molecule type" value="Genomic_DNA"/>
</dbReference>
<dbReference type="Gene3D" id="1.20.1720.10">
    <property type="entry name" value="Multidrug resistance protein D"/>
    <property type="match status" value="1"/>
</dbReference>
<dbReference type="PANTHER" id="PTHR42718">
    <property type="entry name" value="MAJOR FACILITATOR SUPERFAMILY MULTIDRUG TRANSPORTER MFSC"/>
    <property type="match status" value="1"/>
</dbReference>
<evidence type="ECO:0000259" key="9">
    <source>
        <dbReference type="PROSITE" id="PS50850"/>
    </source>
</evidence>
<feature type="transmembrane region" description="Helical" evidence="8">
    <location>
        <begin position="60"/>
        <end position="80"/>
    </location>
</feature>
<accession>A0A496PHH3</accession>
<sequence>MSSALPQAAPKDDRLPPAIKTALTVLIAATFVVILNETIMGVALPKLMVDLKIDAVQGQWLTTGFMLTMAVVIPVTGLILQVLRTRIVFLIAMGLFTAGTALAAAAPDFYLLLVARVIQAGGTAIMLPLLITTAMTFVPAARRGRVMGLISIVISVAPAVGPTISGLILHVLPWRWLFIIVLPIAAAALILGALVLKDIGETRRVRVDMLSVLLSVLGFGGLVYGLSAIGAAASGTAQVSPAVPLSIGVAALAVFIWRQTRLQRTDEALLDLRPFTVRTFTVSIILVVVLSAAFFGVLILLPLYVQSVLGWDTLGAGLMLLPGGVVMGVSSEIVGRLYDRFGPSPLVIPGSLVVSGALWIMTTFGVDTQTWMIVATHVLLSIGLAFMFTPLMTNALGALPKSQYSYGSAILSTLQQVAGGAGTALLITVMTLASSKSLASGSALVPATADGIHAALLVAAFLSLGVVALSFLVKRAPAEEEEAEGIKSAPVDISH</sequence>
<evidence type="ECO:0000256" key="5">
    <source>
        <dbReference type="ARBA" id="ARBA00022692"/>
    </source>
</evidence>
<dbReference type="GO" id="GO:0022857">
    <property type="term" value="F:transmembrane transporter activity"/>
    <property type="evidence" value="ECO:0007669"/>
    <property type="project" value="InterPro"/>
</dbReference>
<dbReference type="Pfam" id="PF07690">
    <property type="entry name" value="MFS_1"/>
    <property type="match status" value="1"/>
</dbReference>
<feature type="transmembrane region" description="Helical" evidence="8">
    <location>
        <begin position="21"/>
        <end position="40"/>
    </location>
</feature>
<reference evidence="10 11" key="1">
    <citation type="submission" date="2018-07" db="EMBL/GenBank/DDBJ databases">
        <title>Arthrobacter sp. nov., isolated from raw cow's milk with high bacterial count.</title>
        <authorList>
            <person name="Hahne J."/>
            <person name="Isele D."/>
            <person name="Lipski A."/>
        </authorList>
    </citation>
    <scope>NUCLEOTIDE SEQUENCE [LARGE SCALE GENOMIC DNA]</scope>
    <source>
        <strain evidence="10 11">JZ R-183</strain>
    </source>
</reference>
<feature type="transmembrane region" description="Helical" evidence="8">
    <location>
        <begin position="346"/>
        <end position="365"/>
    </location>
</feature>
<comment type="caution">
    <text evidence="10">The sequence shown here is derived from an EMBL/GenBank/DDBJ whole genome shotgun (WGS) entry which is preliminary data.</text>
</comment>
<dbReference type="InterPro" id="IPR036259">
    <property type="entry name" value="MFS_trans_sf"/>
</dbReference>
<feature type="transmembrane region" description="Helical" evidence="8">
    <location>
        <begin position="208"/>
        <end position="233"/>
    </location>
</feature>
<dbReference type="Proteomes" id="UP000273119">
    <property type="component" value="Unassembled WGS sequence"/>
</dbReference>
<proteinExistence type="inferred from homology"/>
<evidence type="ECO:0000313" key="11">
    <source>
        <dbReference type="Proteomes" id="UP000273119"/>
    </source>
</evidence>
<dbReference type="Gene3D" id="1.20.1250.20">
    <property type="entry name" value="MFS general substrate transporter like domains"/>
    <property type="match status" value="1"/>
</dbReference>
<feature type="transmembrane region" description="Helical" evidence="8">
    <location>
        <begin position="279"/>
        <end position="301"/>
    </location>
</feature>
<dbReference type="PROSITE" id="PS50850">
    <property type="entry name" value="MFS"/>
    <property type="match status" value="1"/>
</dbReference>
<keyword evidence="6 8" id="KW-1133">Transmembrane helix</keyword>
<dbReference type="CDD" id="cd17503">
    <property type="entry name" value="MFS_LmrB_MDR_like"/>
    <property type="match status" value="1"/>
</dbReference>
<organism evidence="10 11">
    <name type="scientific">Galactobacter caseinivorans</name>
    <dbReference type="NCBI Taxonomy" id="2676123"/>
    <lineage>
        <taxon>Bacteria</taxon>
        <taxon>Bacillati</taxon>
        <taxon>Actinomycetota</taxon>
        <taxon>Actinomycetes</taxon>
        <taxon>Micrococcales</taxon>
        <taxon>Micrococcaceae</taxon>
        <taxon>Galactobacter</taxon>
    </lineage>
</organism>
<dbReference type="RefSeq" id="WP_121485581.1">
    <property type="nucleotide sequence ID" value="NZ_QQXL01000006.1"/>
</dbReference>
<feature type="transmembrane region" description="Helical" evidence="8">
    <location>
        <begin position="87"/>
        <end position="106"/>
    </location>
</feature>
<evidence type="ECO:0000313" key="10">
    <source>
        <dbReference type="EMBL" id="RKW69910.1"/>
    </source>
</evidence>
<feature type="transmembrane region" description="Helical" evidence="8">
    <location>
        <begin position="313"/>
        <end position="334"/>
    </location>
</feature>
<keyword evidence="4" id="KW-1003">Cell membrane</keyword>
<comment type="subcellular location">
    <subcellularLocation>
        <location evidence="1">Cell membrane</location>
        <topology evidence="1">Multi-pass membrane protein</topology>
    </subcellularLocation>
</comment>
<comment type="similarity">
    <text evidence="2">Belongs to the major facilitator superfamily. EmrB family.</text>
</comment>
<dbReference type="SUPFAM" id="SSF103473">
    <property type="entry name" value="MFS general substrate transporter"/>
    <property type="match status" value="1"/>
</dbReference>
<dbReference type="InterPro" id="IPR011701">
    <property type="entry name" value="MFS"/>
</dbReference>
<keyword evidence="11" id="KW-1185">Reference proteome</keyword>
<evidence type="ECO:0000256" key="3">
    <source>
        <dbReference type="ARBA" id="ARBA00022448"/>
    </source>
</evidence>
<dbReference type="GO" id="GO:0005886">
    <property type="term" value="C:plasma membrane"/>
    <property type="evidence" value="ECO:0007669"/>
    <property type="project" value="UniProtKB-SubCell"/>
</dbReference>
<dbReference type="NCBIfam" id="TIGR00711">
    <property type="entry name" value="efflux_EmrB"/>
    <property type="match status" value="1"/>
</dbReference>
<dbReference type="PRINTS" id="PR01036">
    <property type="entry name" value="TCRTETB"/>
</dbReference>